<evidence type="ECO:0000256" key="1">
    <source>
        <dbReference type="SAM" id="Phobius"/>
    </source>
</evidence>
<keyword evidence="1" id="KW-0812">Transmembrane</keyword>
<feature type="transmembrane region" description="Helical" evidence="1">
    <location>
        <begin position="122"/>
        <end position="150"/>
    </location>
</feature>
<gene>
    <name evidence="2" type="primary">FET4_6</name>
    <name evidence="2" type="ORF">K7432_018504</name>
</gene>
<keyword evidence="3" id="KW-1185">Reference proteome</keyword>
<keyword evidence="1" id="KW-1133">Transmembrane helix</keyword>
<keyword evidence="1" id="KW-0472">Membrane</keyword>
<evidence type="ECO:0000313" key="2">
    <source>
        <dbReference type="EMBL" id="KAK9659788.1"/>
    </source>
</evidence>
<proteinExistence type="predicted"/>
<feature type="transmembrane region" description="Helical" evidence="1">
    <location>
        <begin position="52"/>
        <end position="71"/>
    </location>
</feature>
<comment type="caution">
    <text evidence="2">The sequence shown here is derived from an EMBL/GenBank/DDBJ whole genome shotgun (WGS) entry which is preliminary data.</text>
</comment>
<organism evidence="2 3">
    <name type="scientific">Basidiobolus ranarum</name>
    <dbReference type="NCBI Taxonomy" id="34480"/>
    <lineage>
        <taxon>Eukaryota</taxon>
        <taxon>Fungi</taxon>
        <taxon>Fungi incertae sedis</taxon>
        <taxon>Zoopagomycota</taxon>
        <taxon>Entomophthoromycotina</taxon>
        <taxon>Basidiobolomycetes</taxon>
        <taxon>Basidiobolales</taxon>
        <taxon>Basidiobolaceae</taxon>
        <taxon>Basidiobolus</taxon>
    </lineage>
</organism>
<dbReference type="EMBL" id="JASJQH010013167">
    <property type="protein sequence ID" value="KAK9659788.1"/>
    <property type="molecule type" value="Genomic_DNA"/>
</dbReference>
<dbReference type="Proteomes" id="UP001479436">
    <property type="component" value="Unassembled WGS sequence"/>
</dbReference>
<sequence length="219" mass="24771">MIEIQPLKIGSGVRAIDYYADLVGSGVGAFISTCVFVAWLAVGNVMQWDSNWWLIIGTYTGLVGYIDGFVLRNVYFRQDTIVNDQFQKLVDEDFELFQYLNLEAPQEHVIKDKSLIYRMSQFMGVICSMPQSVLLAVLVTVGLLCLASGMQWNETAQLLCNTPTMIIEGFLFNVLIQAHNVANTKRRVVMHDILLRRLKLLQYARSIGADSEKFGIKCM</sequence>
<reference evidence="2 3" key="1">
    <citation type="submission" date="2023-04" db="EMBL/GenBank/DDBJ databases">
        <title>Genome of Basidiobolus ranarum AG-B5.</title>
        <authorList>
            <person name="Stajich J.E."/>
            <person name="Carter-House D."/>
            <person name="Gryganskyi A."/>
        </authorList>
    </citation>
    <scope>NUCLEOTIDE SEQUENCE [LARGE SCALE GENOMIC DNA]</scope>
    <source>
        <strain evidence="2 3">AG-B5</strain>
    </source>
</reference>
<evidence type="ECO:0000313" key="3">
    <source>
        <dbReference type="Proteomes" id="UP001479436"/>
    </source>
</evidence>
<dbReference type="InterPro" id="IPR007251">
    <property type="entry name" value="Iron_permease_Fet4"/>
</dbReference>
<feature type="transmembrane region" description="Helical" evidence="1">
    <location>
        <begin position="156"/>
        <end position="176"/>
    </location>
</feature>
<dbReference type="Pfam" id="PF04120">
    <property type="entry name" value="Iron_permease"/>
    <property type="match status" value="2"/>
</dbReference>
<protein>
    <submittedName>
        <fullName evidence="2">Low-affinity Fe(2+) transport protein</fullName>
    </submittedName>
</protein>
<name>A0ABR2VJC1_9FUNG</name>
<feature type="transmembrane region" description="Helical" evidence="1">
    <location>
        <begin position="18"/>
        <end position="40"/>
    </location>
</feature>
<accession>A0ABR2VJC1</accession>